<evidence type="ECO:0008006" key="7">
    <source>
        <dbReference type="Google" id="ProtNLM"/>
    </source>
</evidence>
<reference evidence="5 6" key="1">
    <citation type="submission" date="2024-01" db="EMBL/GenBank/DDBJ databases">
        <title>Comparative genomics of Cryptococcus and Kwoniella reveals pathogenesis evolution and contrasting modes of karyotype evolution via chromosome fusion or intercentromeric recombination.</title>
        <authorList>
            <person name="Coelho M.A."/>
            <person name="David-Palma M."/>
            <person name="Shea T."/>
            <person name="Bowers K."/>
            <person name="McGinley-Smith S."/>
            <person name="Mohammad A.W."/>
            <person name="Gnirke A."/>
            <person name="Yurkov A.M."/>
            <person name="Nowrousian M."/>
            <person name="Sun S."/>
            <person name="Cuomo C.A."/>
            <person name="Heitman J."/>
        </authorList>
    </citation>
    <scope>NUCLEOTIDE SEQUENCE [LARGE SCALE GENOMIC DNA]</scope>
    <source>
        <strain evidence="5 6">CBS 6074</strain>
    </source>
</reference>
<dbReference type="SUPFAM" id="SSF48403">
    <property type="entry name" value="Ankyrin repeat"/>
    <property type="match status" value="1"/>
</dbReference>
<dbReference type="GO" id="GO:0004842">
    <property type="term" value="F:ubiquitin-protein transferase activity"/>
    <property type="evidence" value="ECO:0007669"/>
    <property type="project" value="TreeGrafter"/>
</dbReference>
<evidence type="ECO:0000256" key="1">
    <source>
        <dbReference type="ARBA" id="ARBA00022737"/>
    </source>
</evidence>
<dbReference type="SMART" id="SM00248">
    <property type="entry name" value="ANK"/>
    <property type="match status" value="3"/>
</dbReference>
<evidence type="ECO:0000313" key="6">
    <source>
        <dbReference type="Proteomes" id="UP001355207"/>
    </source>
</evidence>
<dbReference type="PROSITE" id="PS50088">
    <property type="entry name" value="ANK_REPEAT"/>
    <property type="match status" value="1"/>
</dbReference>
<dbReference type="PANTHER" id="PTHR24171">
    <property type="entry name" value="ANKYRIN REPEAT DOMAIN-CONTAINING PROTEIN 39-RELATED"/>
    <property type="match status" value="1"/>
</dbReference>
<feature type="region of interest" description="Disordered" evidence="4">
    <location>
        <begin position="217"/>
        <end position="242"/>
    </location>
</feature>
<evidence type="ECO:0000313" key="5">
    <source>
        <dbReference type="EMBL" id="WWC90048.1"/>
    </source>
</evidence>
<dbReference type="RefSeq" id="XP_066076811.1">
    <property type="nucleotide sequence ID" value="XM_066220714.1"/>
</dbReference>
<feature type="region of interest" description="Disordered" evidence="4">
    <location>
        <begin position="128"/>
        <end position="156"/>
    </location>
</feature>
<dbReference type="EMBL" id="CP144103">
    <property type="protein sequence ID" value="WWC90048.1"/>
    <property type="molecule type" value="Genomic_DNA"/>
</dbReference>
<dbReference type="Gene3D" id="1.25.40.20">
    <property type="entry name" value="Ankyrin repeat-containing domain"/>
    <property type="match status" value="1"/>
</dbReference>
<keyword evidence="6" id="KW-1185">Reference proteome</keyword>
<accession>A0AAX4JYV7</accession>
<name>A0AAX4JYV7_9TREE</name>
<proteinExistence type="predicted"/>
<feature type="repeat" description="ANK" evidence="3">
    <location>
        <begin position="40"/>
        <end position="72"/>
    </location>
</feature>
<protein>
    <recommendedName>
        <fullName evidence="7">Ankyrin repeat-containing protein</fullName>
    </recommendedName>
</protein>
<keyword evidence="2 3" id="KW-0040">ANK repeat</keyword>
<dbReference type="PROSITE" id="PS50297">
    <property type="entry name" value="ANK_REP_REGION"/>
    <property type="match status" value="1"/>
</dbReference>
<dbReference type="GO" id="GO:0085020">
    <property type="term" value="P:protein K6-linked ubiquitination"/>
    <property type="evidence" value="ECO:0007669"/>
    <property type="project" value="TreeGrafter"/>
</dbReference>
<gene>
    <name evidence="5" type="ORF">L201_004980</name>
</gene>
<dbReference type="AlphaFoldDB" id="A0AAX4JYV7"/>
<feature type="compositionally biased region" description="Low complexity" evidence="4">
    <location>
        <begin position="128"/>
        <end position="140"/>
    </location>
</feature>
<dbReference type="Proteomes" id="UP001355207">
    <property type="component" value="Chromosome 6"/>
</dbReference>
<organism evidence="5 6">
    <name type="scientific">Kwoniella dendrophila CBS 6074</name>
    <dbReference type="NCBI Taxonomy" id="1295534"/>
    <lineage>
        <taxon>Eukaryota</taxon>
        <taxon>Fungi</taxon>
        <taxon>Dikarya</taxon>
        <taxon>Basidiomycota</taxon>
        <taxon>Agaricomycotina</taxon>
        <taxon>Tremellomycetes</taxon>
        <taxon>Tremellales</taxon>
        <taxon>Cryptococcaceae</taxon>
        <taxon>Kwoniella</taxon>
    </lineage>
</organism>
<feature type="compositionally biased region" description="Acidic residues" evidence="4">
    <location>
        <begin position="141"/>
        <end position="156"/>
    </location>
</feature>
<evidence type="ECO:0000256" key="2">
    <source>
        <dbReference type="ARBA" id="ARBA00023043"/>
    </source>
</evidence>
<evidence type="ECO:0000256" key="3">
    <source>
        <dbReference type="PROSITE-ProRule" id="PRU00023"/>
    </source>
</evidence>
<sequence>MVQTSSSNKNLWVASSDGDLERVQYLIESEGMSPNDKDSNSYTPMHAAASYAHLELLTYLLSKGGNINIPDDDGETPLFVVETLDAAKFLIENGAEVGWKNEEGLSAADQLSEDQPEISEYLYSLLPESERPPSSLSQNNDNDDEEGEEIDVDEIENPDGISSLALENFTEEQSNYLMAESEKIMKECHEKGEQPDEKLQELVENIIKNGLNFAKNAQAQSSSDIGNKDLTNGDDSKRIREE</sequence>
<dbReference type="InterPro" id="IPR002110">
    <property type="entry name" value="Ankyrin_rpt"/>
</dbReference>
<keyword evidence="1" id="KW-0677">Repeat</keyword>
<dbReference type="GeneID" id="91095650"/>
<evidence type="ECO:0000256" key="4">
    <source>
        <dbReference type="SAM" id="MobiDB-lite"/>
    </source>
</evidence>
<dbReference type="InterPro" id="IPR036770">
    <property type="entry name" value="Ankyrin_rpt-contain_sf"/>
</dbReference>
<dbReference type="Pfam" id="PF12796">
    <property type="entry name" value="Ank_2"/>
    <property type="match status" value="1"/>
</dbReference>
<dbReference type="PANTHER" id="PTHR24171:SF8">
    <property type="entry name" value="BRCA1-ASSOCIATED RING DOMAIN PROTEIN 1"/>
    <property type="match status" value="1"/>
</dbReference>